<name>A0AAW6H5R0_BACUN</name>
<proteinExistence type="predicted"/>
<protein>
    <submittedName>
        <fullName evidence="1">Uncharacterized protein</fullName>
    </submittedName>
</protein>
<reference evidence="1" key="1">
    <citation type="submission" date="2022-10" db="EMBL/GenBank/DDBJ databases">
        <title>Human gut microbiome strain richness.</title>
        <authorList>
            <person name="Chen-Liaw A."/>
        </authorList>
    </citation>
    <scope>NUCLEOTIDE SEQUENCE</scope>
    <source>
        <strain evidence="1">1001713st1_F9_1001713B170221_170320</strain>
    </source>
</reference>
<gene>
    <name evidence="1" type="ORF">POZ10_19325</name>
</gene>
<comment type="caution">
    <text evidence="1">The sequence shown here is derived from an EMBL/GenBank/DDBJ whole genome shotgun (WGS) entry which is preliminary data.</text>
</comment>
<accession>A0AAW6H5R0</accession>
<organism evidence="1 2">
    <name type="scientific">Bacteroides uniformis</name>
    <dbReference type="NCBI Taxonomy" id="820"/>
    <lineage>
        <taxon>Bacteria</taxon>
        <taxon>Pseudomonadati</taxon>
        <taxon>Bacteroidota</taxon>
        <taxon>Bacteroidia</taxon>
        <taxon>Bacteroidales</taxon>
        <taxon>Bacteroidaceae</taxon>
        <taxon>Bacteroides</taxon>
    </lineage>
</organism>
<evidence type="ECO:0000313" key="2">
    <source>
        <dbReference type="Proteomes" id="UP001222603"/>
    </source>
</evidence>
<dbReference type="Proteomes" id="UP001222603">
    <property type="component" value="Unassembled WGS sequence"/>
</dbReference>
<feature type="non-terminal residue" evidence="1">
    <location>
        <position position="114"/>
    </location>
</feature>
<sequence length="114" mass="13262">MITTRIQIESYLAEYVRGKYYDETVGTVRFPSSSDIYVTVYDLMEKRPVNCPADRGNLEFMLPDRREANFAGGKSPEQFNYISVRGTAILEKRLRALMWAELHELMDENKHLHG</sequence>
<evidence type="ECO:0000313" key="1">
    <source>
        <dbReference type="EMBL" id="MDC1902767.1"/>
    </source>
</evidence>
<dbReference type="AlphaFoldDB" id="A0AAW6H5R0"/>
<dbReference type="RefSeq" id="WP_272202121.1">
    <property type="nucleotide sequence ID" value="NZ_JAQNSI010000539.1"/>
</dbReference>
<dbReference type="EMBL" id="JAQNSI010000539">
    <property type="protein sequence ID" value="MDC1902767.1"/>
    <property type="molecule type" value="Genomic_DNA"/>
</dbReference>